<feature type="region of interest" description="Disordered" evidence="1">
    <location>
        <begin position="178"/>
        <end position="208"/>
    </location>
</feature>
<dbReference type="Pfam" id="PF08284">
    <property type="entry name" value="RVP_2"/>
    <property type="match status" value="1"/>
</dbReference>
<dbReference type="Gene3D" id="3.10.10.10">
    <property type="entry name" value="HIV Type 1 Reverse Transcriptase, subunit A, domain 1"/>
    <property type="match status" value="1"/>
</dbReference>
<keyword evidence="4" id="KW-1185">Reference proteome</keyword>
<dbReference type="OrthoDB" id="1749844at2759"/>
<protein>
    <submittedName>
        <fullName evidence="3">Gag protease polyprotein</fullName>
    </submittedName>
</protein>
<dbReference type="PANTHER" id="PTHR15503">
    <property type="entry name" value="LDOC1 RELATED"/>
    <property type="match status" value="1"/>
</dbReference>
<evidence type="ECO:0000256" key="1">
    <source>
        <dbReference type="SAM" id="MobiDB-lite"/>
    </source>
</evidence>
<dbReference type="AlphaFoldDB" id="A0A5B6VWG9"/>
<dbReference type="Proteomes" id="UP000325315">
    <property type="component" value="Unassembled WGS sequence"/>
</dbReference>
<dbReference type="Pfam" id="PF03732">
    <property type="entry name" value="Retrotrans_gag"/>
    <property type="match status" value="1"/>
</dbReference>
<dbReference type="InterPro" id="IPR043502">
    <property type="entry name" value="DNA/RNA_pol_sf"/>
</dbReference>
<name>A0A5B6VWG9_9ROSI</name>
<dbReference type="InterPro" id="IPR005162">
    <property type="entry name" value="Retrotrans_gag_dom"/>
</dbReference>
<sequence>MVHVTEDFARPECNHFYLLLPFSPRIILSIVDKIQKQGAEEFRANIDDDPERVEFWLESSMRVFDELSCTPEESLKCTVSLLRDSTYHCWKTLTSVVPRERVTWDFFLEEFQKKYISQRFVDQKQKEFLELKQGKMTVEEYEREFVRLSKYAQECLSTEAILCKRACKAEELNKEKRKAVREARDARKRSMSKSHQAQSKRSKKLNPWMTASVGQHTGSVGGTIEIVTSAVHPTILSRIVQRGRRRKESKNMSMIVESTEFVVKVSNSLGKHVLVDKVFRNCPLTFRGYCFPANLMLFPFDEFDLILGMDWLMAHNVLVNCGSKFIELRCENGDVIRVESGRSNKLSMIISTMVAEKCLRKGYKSYLAFMLNTQESEVKIEPVLVVCEYREVFPKELSGFPPVREVEFGIELVLGTTPILVAPYKMAPLELKELKVQLQELMDKGCTRLSYPSWGAPVLFVKKKDRPMRLYIDYRQLNSDSEE</sequence>
<feature type="domain" description="Retrotransposon gag" evidence="2">
    <location>
        <begin position="78"/>
        <end position="165"/>
    </location>
</feature>
<gene>
    <name evidence="3" type="ORF">EPI10_024267</name>
</gene>
<evidence type="ECO:0000313" key="3">
    <source>
        <dbReference type="EMBL" id="KAA3473929.1"/>
    </source>
</evidence>
<dbReference type="EMBL" id="SMMG02000005">
    <property type="protein sequence ID" value="KAA3473929.1"/>
    <property type="molecule type" value="Genomic_DNA"/>
</dbReference>
<keyword evidence="3" id="KW-0378">Hydrolase</keyword>
<comment type="caution">
    <text evidence="3">The sequence shown here is derived from an EMBL/GenBank/DDBJ whole genome shotgun (WGS) entry which is preliminary data.</text>
</comment>
<accession>A0A5B6VWG9</accession>
<dbReference type="Gene3D" id="2.40.70.10">
    <property type="entry name" value="Acid Proteases"/>
    <property type="match status" value="1"/>
</dbReference>
<dbReference type="InterPro" id="IPR032567">
    <property type="entry name" value="RTL1-rel"/>
</dbReference>
<dbReference type="SUPFAM" id="SSF56672">
    <property type="entry name" value="DNA/RNA polymerases"/>
    <property type="match status" value="1"/>
</dbReference>
<keyword evidence="3" id="KW-0645">Protease</keyword>
<dbReference type="GO" id="GO:0006508">
    <property type="term" value="P:proteolysis"/>
    <property type="evidence" value="ECO:0007669"/>
    <property type="project" value="UniProtKB-KW"/>
</dbReference>
<evidence type="ECO:0000313" key="4">
    <source>
        <dbReference type="Proteomes" id="UP000325315"/>
    </source>
</evidence>
<evidence type="ECO:0000259" key="2">
    <source>
        <dbReference type="Pfam" id="PF03732"/>
    </source>
</evidence>
<proteinExistence type="predicted"/>
<dbReference type="CDD" id="cd00303">
    <property type="entry name" value="retropepsin_like"/>
    <property type="match status" value="1"/>
</dbReference>
<dbReference type="InterPro" id="IPR021109">
    <property type="entry name" value="Peptidase_aspartic_dom_sf"/>
</dbReference>
<organism evidence="3 4">
    <name type="scientific">Gossypium australe</name>
    <dbReference type="NCBI Taxonomy" id="47621"/>
    <lineage>
        <taxon>Eukaryota</taxon>
        <taxon>Viridiplantae</taxon>
        <taxon>Streptophyta</taxon>
        <taxon>Embryophyta</taxon>
        <taxon>Tracheophyta</taxon>
        <taxon>Spermatophyta</taxon>
        <taxon>Magnoliopsida</taxon>
        <taxon>eudicotyledons</taxon>
        <taxon>Gunneridae</taxon>
        <taxon>Pentapetalae</taxon>
        <taxon>rosids</taxon>
        <taxon>malvids</taxon>
        <taxon>Malvales</taxon>
        <taxon>Malvaceae</taxon>
        <taxon>Malvoideae</taxon>
        <taxon>Gossypium</taxon>
    </lineage>
</organism>
<dbReference type="PANTHER" id="PTHR15503:SF45">
    <property type="entry name" value="RNA-DIRECTED DNA POLYMERASE HOMOLOG"/>
    <property type="match status" value="1"/>
</dbReference>
<feature type="compositionally biased region" description="Basic residues" evidence="1">
    <location>
        <begin position="186"/>
        <end position="204"/>
    </location>
</feature>
<dbReference type="GO" id="GO:0008233">
    <property type="term" value="F:peptidase activity"/>
    <property type="evidence" value="ECO:0007669"/>
    <property type="project" value="UniProtKB-KW"/>
</dbReference>
<reference evidence="4" key="1">
    <citation type="journal article" date="2019" name="Plant Biotechnol. J.">
        <title>Genome sequencing of the Australian wild diploid species Gossypium australe highlights disease resistance and delayed gland morphogenesis.</title>
        <authorList>
            <person name="Cai Y."/>
            <person name="Cai X."/>
            <person name="Wang Q."/>
            <person name="Wang P."/>
            <person name="Zhang Y."/>
            <person name="Cai C."/>
            <person name="Xu Y."/>
            <person name="Wang K."/>
            <person name="Zhou Z."/>
            <person name="Wang C."/>
            <person name="Geng S."/>
            <person name="Li B."/>
            <person name="Dong Q."/>
            <person name="Hou Y."/>
            <person name="Wang H."/>
            <person name="Ai P."/>
            <person name="Liu Z."/>
            <person name="Yi F."/>
            <person name="Sun M."/>
            <person name="An G."/>
            <person name="Cheng J."/>
            <person name="Zhang Y."/>
            <person name="Shi Q."/>
            <person name="Xie Y."/>
            <person name="Shi X."/>
            <person name="Chang Y."/>
            <person name="Huang F."/>
            <person name="Chen Y."/>
            <person name="Hong S."/>
            <person name="Mi L."/>
            <person name="Sun Q."/>
            <person name="Zhang L."/>
            <person name="Zhou B."/>
            <person name="Peng R."/>
            <person name="Zhang X."/>
            <person name="Liu F."/>
        </authorList>
    </citation>
    <scope>NUCLEOTIDE SEQUENCE [LARGE SCALE GENOMIC DNA]</scope>
    <source>
        <strain evidence="4">cv. PA1801</strain>
    </source>
</reference>